<feature type="compositionally biased region" description="Low complexity" evidence="9">
    <location>
        <begin position="125"/>
        <end position="135"/>
    </location>
</feature>
<feature type="region of interest" description="Disordered" evidence="9">
    <location>
        <begin position="314"/>
        <end position="341"/>
    </location>
</feature>
<keyword evidence="7 8" id="KW-0539">Nucleus</keyword>
<evidence type="ECO:0000256" key="2">
    <source>
        <dbReference type="ARBA" id="ARBA00022448"/>
    </source>
</evidence>
<dbReference type="Pfam" id="PF05172">
    <property type="entry name" value="RRM_Nup35"/>
    <property type="match status" value="1"/>
</dbReference>
<evidence type="ECO:0000313" key="12">
    <source>
        <dbReference type="Proteomes" id="UP000076798"/>
    </source>
</evidence>
<keyword evidence="3 8" id="KW-0509">mRNA transport</keyword>
<dbReference type="PANTHER" id="PTHR21527">
    <property type="entry name" value="NUCLEOPORIN NUP35"/>
    <property type="match status" value="1"/>
</dbReference>
<keyword evidence="2 8" id="KW-0813">Transport</keyword>
<dbReference type="SUPFAM" id="SSF54928">
    <property type="entry name" value="RNA-binding domain, RBD"/>
    <property type="match status" value="1"/>
</dbReference>
<dbReference type="GO" id="GO:0051028">
    <property type="term" value="P:mRNA transport"/>
    <property type="evidence" value="ECO:0007669"/>
    <property type="project" value="UniProtKB-UniRule"/>
</dbReference>
<feature type="compositionally biased region" description="Low complexity" evidence="9">
    <location>
        <begin position="317"/>
        <end position="331"/>
    </location>
</feature>
<keyword evidence="5" id="KW-0811">Translocation</keyword>
<evidence type="ECO:0000259" key="10">
    <source>
        <dbReference type="PROSITE" id="PS51472"/>
    </source>
</evidence>
<dbReference type="EMBL" id="KV428047">
    <property type="protein sequence ID" value="KZT39358.1"/>
    <property type="molecule type" value="Genomic_DNA"/>
</dbReference>
<accession>A0A166EA02</accession>
<feature type="compositionally biased region" description="Low complexity" evidence="9">
    <location>
        <begin position="173"/>
        <end position="188"/>
    </location>
</feature>
<dbReference type="GO" id="GO:0006607">
    <property type="term" value="P:NLS-bearing protein import into nucleus"/>
    <property type="evidence" value="ECO:0007669"/>
    <property type="project" value="TreeGrafter"/>
</dbReference>
<feature type="compositionally biased region" description="Polar residues" evidence="9">
    <location>
        <begin position="1"/>
        <end position="23"/>
    </location>
</feature>
<dbReference type="GO" id="GO:0017056">
    <property type="term" value="F:structural constituent of nuclear pore"/>
    <property type="evidence" value="ECO:0007669"/>
    <property type="project" value="TreeGrafter"/>
</dbReference>
<evidence type="ECO:0000256" key="9">
    <source>
        <dbReference type="SAM" id="MobiDB-lite"/>
    </source>
</evidence>
<dbReference type="InterPro" id="IPR007846">
    <property type="entry name" value="RRM_NUP35_dom"/>
</dbReference>
<dbReference type="STRING" id="1314776.A0A166EA02"/>
<dbReference type="InterPro" id="IPR035979">
    <property type="entry name" value="RBD_domain_sf"/>
</dbReference>
<dbReference type="InterPro" id="IPR012677">
    <property type="entry name" value="Nucleotide-bd_a/b_plait_sf"/>
</dbReference>
<reference evidence="11 12" key="1">
    <citation type="journal article" date="2016" name="Mol. Biol. Evol.">
        <title>Comparative Genomics of Early-Diverging Mushroom-Forming Fungi Provides Insights into the Origins of Lignocellulose Decay Capabilities.</title>
        <authorList>
            <person name="Nagy L.G."/>
            <person name="Riley R."/>
            <person name="Tritt A."/>
            <person name="Adam C."/>
            <person name="Daum C."/>
            <person name="Floudas D."/>
            <person name="Sun H."/>
            <person name="Yadav J.S."/>
            <person name="Pangilinan J."/>
            <person name="Larsson K.H."/>
            <person name="Matsuura K."/>
            <person name="Barry K."/>
            <person name="Labutti K."/>
            <person name="Kuo R."/>
            <person name="Ohm R.A."/>
            <person name="Bhattacharya S.S."/>
            <person name="Shirouzu T."/>
            <person name="Yoshinaga Y."/>
            <person name="Martin F.M."/>
            <person name="Grigoriev I.V."/>
            <person name="Hibbett D.S."/>
        </authorList>
    </citation>
    <scope>NUCLEOTIDE SEQUENCE [LARGE SCALE GENOMIC DNA]</scope>
    <source>
        <strain evidence="11 12">HHB10207 ss-3</strain>
    </source>
</reference>
<evidence type="ECO:0000256" key="5">
    <source>
        <dbReference type="ARBA" id="ARBA00023010"/>
    </source>
</evidence>
<evidence type="ECO:0000256" key="6">
    <source>
        <dbReference type="ARBA" id="ARBA00023132"/>
    </source>
</evidence>
<organism evidence="11 12">
    <name type="scientific">Sistotremastrum suecicum HHB10207 ss-3</name>
    <dbReference type="NCBI Taxonomy" id="1314776"/>
    <lineage>
        <taxon>Eukaryota</taxon>
        <taxon>Fungi</taxon>
        <taxon>Dikarya</taxon>
        <taxon>Basidiomycota</taxon>
        <taxon>Agaricomycotina</taxon>
        <taxon>Agaricomycetes</taxon>
        <taxon>Sistotremastrales</taxon>
        <taxon>Sistotremastraceae</taxon>
        <taxon>Sistotremastrum</taxon>
    </lineage>
</organism>
<keyword evidence="4" id="KW-0653">Protein transport</keyword>
<evidence type="ECO:0000256" key="3">
    <source>
        <dbReference type="ARBA" id="ARBA00022816"/>
    </source>
</evidence>
<protein>
    <recommendedName>
        <fullName evidence="10">RRM Nup35-type domain-containing protein</fullName>
    </recommendedName>
</protein>
<dbReference type="GO" id="GO:0005543">
    <property type="term" value="F:phospholipid binding"/>
    <property type="evidence" value="ECO:0007669"/>
    <property type="project" value="TreeGrafter"/>
</dbReference>
<dbReference type="Proteomes" id="UP000076798">
    <property type="component" value="Unassembled WGS sequence"/>
</dbReference>
<dbReference type="PROSITE" id="PS51472">
    <property type="entry name" value="RRM_NUP35"/>
    <property type="match status" value="1"/>
</dbReference>
<dbReference type="GO" id="GO:0003676">
    <property type="term" value="F:nucleic acid binding"/>
    <property type="evidence" value="ECO:0007669"/>
    <property type="project" value="InterPro"/>
</dbReference>
<dbReference type="AlphaFoldDB" id="A0A166EA02"/>
<feature type="domain" description="RRM Nup35-type" evidence="10">
    <location>
        <begin position="203"/>
        <end position="289"/>
    </location>
</feature>
<sequence length="367" mass="39205">MFNPQPSQRPASSVSSPFESQHSGYHPQQGPAGSHQFQNPPQQQSFSSGPGGMFGASQSGPASGSTTNWGLGSSSSGNIGDHFAGNAGQRAQYQAGYLMSSQSQQNQHNQPAPFSEEPPPLATKSMSRLSPSHSHSFGHASEFGSESLFQRSTRRPVMSDEDAPPTTSVVDIPNSLPSMNSSMFPSPFKQAATPPQPSNEASNTRIHYIIVFGFPSAAAYVHVSRLFAGLGETTSPEPAENSGNWFKIGFQKEWEARRAVRRNGELIHGDDGSLYMIGVKWADPTQDLASSSSDPFVSNSQVATTSRSLIPLSQAQSFSPSTPLAPASAAFRRPEPPRPASQIKLEPLATTGQKSWIGTVGDMILSW</sequence>
<comment type="subcellular location">
    <subcellularLocation>
        <location evidence="1">Nucleus</location>
        <location evidence="1">Nuclear pore complex</location>
    </subcellularLocation>
</comment>
<evidence type="ECO:0000256" key="4">
    <source>
        <dbReference type="ARBA" id="ARBA00022927"/>
    </source>
</evidence>
<dbReference type="PANTHER" id="PTHR21527:SF6">
    <property type="entry name" value="NUCLEOPORIN NUP35"/>
    <property type="match status" value="1"/>
</dbReference>
<feature type="compositionally biased region" description="Polar residues" evidence="9">
    <location>
        <begin position="58"/>
        <end position="78"/>
    </location>
</feature>
<keyword evidence="6 8" id="KW-0906">Nuclear pore complex</keyword>
<dbReference type="GO" id="GO:0006999">
    <property type="term" value="P:nuclear pore organization"/>
    <property type="evidence" value="ECO:0007669"/>
    <property type="project" value="TreeGrafter"/>
</dbReference>
<proteinExistence type="predicted"/>
<dbReference type="Gene3D" id="3.30.70.330">
    <property type="match status" value="1"/>
</dbReference>
<gene>
    <name evidence="11" type="ORF">SISSUDRAFT_1032678</name>
</gene>
<dbReference type="GO" id="GO:0044613">
    <property type="term" value="C:nuclear pore central transport channel"/>
    <property type="evidence" value="ECO:0007669"/>
    <property type="project" value="TreeGrafter"/>
</dbReference>
<feature type="region of interest" description="Disordered" evidence="9">
    <location>
        <begin position="1"/>
        <end position="200"/>
    </location>
</feature>
<name>A0A166EA02_9AGAM</name>
<evidence type="ECO:0000256" key="7">
    <source>
        <dbReference type="ARBA" id="ARBA00023242"/>
    </source>
</evidence>
<dbReference type="OrthoDB" id="3365060at2759"/>
<evidence type="ECO:0000313" key="11">
    <source>
        <dbReference type="EMBL" id="KZT39358.1"/>
    </source>
</evidence>
<evidence type="ECO:0000256" key="1">
    <source>
        <dbReference type="ARBA" id="ARBA00004567"/>
    </source>
</evidence>
<keyword evidence="12" id="KW-1185">Reference proteome</keyword>
<dbReference type="GO" id="GO:0044615">
    <property type="term" value="C:nuclear pore nuclear basket"/>
    <property type="evidence" value="ECO:0007669"/>
    <property type="project" value="TreeGrafter"/>
</dbReference>
<feature type="compositionally biased region" description="Low complexity" evidence="9">
    <location>
        <begin position="33"/>
        <end position="48"/>
    </location>
</feature>
<feature type="compositionally biased region" description="Low complexity" evidence="9">
    <location>
        <begin position="100"/>
        <end position="110"/>
    </location>
</feature>
<evidence type="ECO:0000256" key="8">
    <source>
        <dbReference type="PROSITE-ProRule" id="PRU00804"/>
    </source>
</evidence>